<organism evidence="2 3">
    <name type="scientific">Thelohanellus kitauei</name>
    <name type="common">Myxosporean</name>
    <dbReference type="NCBI Taxonomy" id="669202"/>
    <lineage>
        <taxon>Eukaryota</taxon>
        <taxon>Metazoa</taxon>
        <taxon>Cnidaria</taxon>
        <taxon>Myxozoa</taxon>
        <taxon>Myxosporea</taxon>
        <taxon>Bivalvulida</taxon>
        <taxon>Platysporina</taxon>
        <taxon>Myxobolidae</taxon>
        <taxon>Thelohanellus</taxon>
    </lineage>
</organism>
<protein>
    <submittedName>
        <fullName evidence="2">Nuclear pore complex protein Nup50</fullName>
    </submittedName>
</protein>
<comment type="caution">
    <text evidence="2">The sequence shown here is derived from an EMBL/GenBank/DDBJ whole genome shotgun (WGS) entry which is preliminary data.</text>
</comment>
<dbReference type="Proteomes" id="UP000031668">
    <property type="component" value="Unassembled WGS sequence"/>
</dbReference>
<keyword evidence="3" id="KW-1185">Reference proteome</keyword>
<evidence type="ECO:0000313" key="2">
    <source>
        <dbReference type="EMBL" id="KII73546.1"/>
    </source>
</evidence>
<accession>A0A0C2N1P2</accession>
<dbReference type="InterPro" id="IPR011993">
    <property type="entry name" value="PH-like_dom_sf"/>
</dbReference>
<feature type="region of interest" description="Disordered" evidence="1">
    <location>
        <begin position="207"/>
        <end position="226"/>
    </location>
</feature>
<gene>
    <name evidence="2" type="ORF">RF11_03508</name>
</gene>
<dbReference type="SUPFAM" id="SSF50729">
    <property type="entry name" value="PH domain-like"/>
    <property type="match status" value="1"/>
</dbReference>
<name>A0A0C2N1P2_THEKT</name>
<dbReference type="AlphaFoldDB" id="A0A0C2N1P2"/>
<dbReference type="EMBL" id="JWZT01000787">
    <property type="protein sequence ID" value="KII73546.1"/>
    <property type="molecule type" value="Genomic_DNA"/>
</dbReference>
<proteinExistence type="predicted"/>
<evidence type="ECO:0000256" key="1">
    <source>
        <dbReference type="SAM" id="MobiDB-lite"/>
    </source>
</evidence>
<dbReference type="Gene3D" id="2.30.29.30">
    <property type="entry name" value="Pleckstrin-homology domain (PH domain)/Phosphotyrosine-binding domain (PTB)"/>
    <property type="match status" value="1"/>
</dbReference>
<dbReference type="OrthoDB" id="10062131at2759"/>
<feature type="compositionally biased region" description="Polar residues" evidence="1">
    <location>
        <begin position="297"/>
        <end position="311"/>
    </location>
</feature>
<evidence type="ECO:0000313" key="3">
    <source>
        <dbReference type="Proteomes" id="UP000031668"/>
    </source>
</evidence>
<feature type="region of interest" description="Disordered" evidence="1">
    <location>
        <begin position="297"/>
        <end position="323"/>
    </location>
</feature>
<reference evidence="2 3" key="1">
    <citation type="journal article" date="2014" name="Genome Biol. Evol.">
        <title>The genome of the myxosporean Thelohanellus kitauei shows adaptations to nutrient acquisition within its fish host.</title>
        <authorList>
            <person name="Yang Y."/>
            <person name="Xiong J."/>
            <person name="Zhou Z."/>
            <person name="Huo F."/>
            <person name="Miao W."/>
            <person name="Ran C."/>
            <person name="Liu Y."/>
            <person name="Zhang J."/>
            <person name="Feng J."/>
            <person name="Wang M."/>
            <person name="Wang M."/>
            <person name="Wang L."/>
            <person name="Yao B."/>
        </authorList>
    </citation>
    <scope>NUCLEOTIDE SEQUENCE [LARGE SCALE GENOMIC DNA]</scope>
    <source>
        <strain evidence="2">Wuqing</strain>
    </source>
</reference>
<sequence>MKISKELESNSRRFNNDEGQKNIALKFSKLNKQFLTYLQYCFEANQTSDFTPIMKDYIEYSQKIWQNDKTPTTPHSNVLNPNEASFGLQVSSLYESQITPLHTNRILQQNSTPFLPNLSTNIVSNTSIPPMPSWPSPAVTQPQAVDGPPFASSCWKTAISKPDHFEFGKRSSLGESKVVTQETGFQFSLPNTSSNFNLFSSTFSASKRKSDDPNASLDVRDTQTQSVAPASAPVTIVQAKTSPTSFPPAPPPVPLFGSLFSCTSISNTSSLFANNPFQIGISPSFCITPQSNQQSSFLAATDSKTGQNTQVESDEEHVPPENNEMGYEPNALLSVRAKLFFLNDKKYDAMGSGIFNIKSIADDANHFQLIFRLESLRAGSLLMNIKVEKNAKNVKAAKKLNLLITTIPNPPIHEVVSEIPKDAFKTVTYLVKTSTVSDMENVLGYLKD</sequence>